<keyword evidence="6" id="KW-0813">Transport</keyword>
<evidence type="ECO:0000256" key="8">
    <source>
        <dbReference type="ARBA" id="ARBA00022692"/>
    </source>
</evidence>
<evidence type="ECO:0000256" key="9">
    <source>
        <dbReference type="ARBA" id="ARBA00022927"/>
    </source>
</evidence>
<keyword evidence="8 14" id="KW-0812">Transmembrane</keyword>
<evidence type="ECO:0000256" key="14">
    <source>
        <dbReference type="SAM" id="Phobius"/>
    </source>
</evidence>
<comment type="function">
    <text evidence="1">The SecYEG-SecDF-YajC-YidC holo-translocon (HTL) protein secretase/insertase is a supercomplex required for protein secretion, insertion of proteins into membranes, and assembly of membrane protein complexes. While the SecYEG complex is essential for assembly of a number of proteins and complexes, the SecDF-YajC-YidC subcomplex facilitates these functions.</text>
</comment>
<organism evidence="15">
    <name type="scientific">uncultured Alphaproteobacteria bacterium</name>
    <dbReference type="NCBI Taxonomy" id="91750"/>
    <lineage>
        <taxon>Bacteria</taxon>
        <taxon>Pseudomonadati</taxon>
        <taxon>Pseudomonadota</taxon>
        <taxon>Alphaproteobacteria</taxon>
        <taxon>environmental samples</taxon>
    </lineage>
</organism>
<evidence type="ECO:0000256" key="3">
    <source>
        <dbReference type="ARBA" id="ARBA00006742"/>
    </source>
</evidence>
<dbReference type="PANTHER" id="PTHR33909:SF1">
    <property type="entry name" value="SEC TRANSLOCON ACCESSORY COMPLEX SUBUNIT YAJC"/>
    <property type="match status" value="1"/>
</dbReference>
<feature type="transmembrane region" description="Helical" evidence="14">
    <location>
        <begin position="22"/>
        <end position="38"/>
    </location>
</feature>
<evidence type="ECO:0000256" key="13">
    <source>
        <dbReference type="SAM" id="MobiDB-lite"/>
    </source>
</evidence>
<dbReference type="InterPro" id="IPR003849">
    <property type="entry name" value="Preprotein_translocase_YajC"/>
</dbReference>
<comment type="subcellular location">
    <subcellularLocation>
        <location evidence="2">Cell membrane</location>
        <topology evidence="2">Single-pass membrane protein</topology>
    </subcellularLocation>
</comment>
<dbReference type="AlphaFoldDB" id="A0A212J2S2"/>
<dbReference type="PANTHER" id="PTHR33909">
    <property type="entry name" value="SEC TRANSLOCON ACCESSORY COMPLEX SUBUNIT YAJC"/>
    <property type="match status" value="1"/>
</dbReference>
<evidence type="ECO:0000256" key="7">
    <source>
        <dbReference type="ARBA" id="ARBA00022475"/>
    </source>
</evidence>
<keyword evidence="7" id="KW-1003">Cell membrane</keyword>
<dbReference type="SMART" id="SM01323">
    <property type="entry name" value="YajC"/>
    <property type="match status" value="1"/>
</dbReference>
<evidence type="ECO:0000256" key="10">
    <source>
        <dbReference type="ARBA" id="ARBA00022989"/>
    </source>
</evidence>
<evidence type="ECO:0000256" key="6">
    <source>
        <dbReference type="ARBA" id="ARBA00022448"/>
    </source>
</evidence>
<gene>
    <name evidence="15" type="ORF">KL86APRO_10422</name>
</gene>
<keyword evidence="11" id="KW-0811">Translocation</keyword>
<name>A0A212J2S2_9PROT</name>
<dbReference type="EMBL" id="FLUO01000001">
    <property type="protein sequence ID" value="SBV93739.1"/>
    <property type="molecule type" value="Genomic_DNA"/>
</dbReference>
<dbReference type="NCBIfam" id="TIGR00739">
    <property type="entry name" value="yajC"/>
    <property type="match status" value="1"/>
</dbReference>
<dbReference type="GO" id="GO:0005886">
    <property type="term" value="C:plasma membrane"/>
    <property type="evidence" value="ECO:0007669"/>
    <property type="project" value="UniProtKB-SubCell"/>
</dbReference>
<keyword evidence="12 14" id="KW-0472">Membrane</keyword>
<keyword evidence="9" id="KW-0653">Protein transport</keyword>
<evidence type="ECO:0000256" key="1">
    <source>
        <dbReference type="ARBA" id="ARBA00002061"/>
    </source>
</evidence>
<proteinExistence type="inferred from homology"/>
<evidence type="ECO:0000256" key="4">
    <source>
        <dbReference type="ARBA" id="ARBA00011718"/>
    </source>
</evidence>
<evidence type="ECO:0000256" key="2">
    <source>
        <dbReference type="ARBA" id="ARBA00004162"/>
    </source>
</evidence>
<evidence type="ECO:0000313" key="15">
    <source>
        <dbReference type="EMBL" id="SBV93739.1"/>
    </source>
</evidence>
<dbReference type="PRINTS" id="PR01853">
    <property type="entry name" value="YAJCTRNLCASE"/>
</dbReference>
<evidence type="ECO:0000256" key="5">
    <source>
        <dbReference type="ARBA" id="ARBA00014962"/>
    </source>
</evidence>
<keyword evidence="10 14" id="KW-1133">Transmembrane helix</keyword>
<comment type="similarity">
    <text evidence="3">Belongs to the YajC family.</text>
</comment>
<reference evidence="15" key="1">
    <citation type="submission" date="2016-04" db="EMBL/GenBank/DDBJ databases">
        <authorList>
            <person name="Evans L.H."/>
            <person name="Alamgir A."/>
            <person name="Owens N."/>
            <person name="Weber N.D."/>
            <person name="Virtaneva K."/>
            <person name="Barbian K."/>
            <person name="Babar A."/>
            <person name="Rosenke K."/>
        </authorList>
    </citation>
    <scope>NUCLEOTIDE SEQUENCE</scope>
    <source>
        <strain evidence="15">86</strain>
    </source>
</reference>
<comment type="subunit">
    <text evidence="4">Part of the SecDF-YidC-YajC translocase complex. The SecDF-YidC-YajC translocase forms a supercomplex with SecYEG, called the holo-translocon (HTL).</text>
</comment>
<feature type="region of interest" description="Disordered" evidence="13">
    <location>
        <begin position="104"/>
        <end position="140"/>
    </location>
</feature>
<sequence length="140" mass="14831">MLISPAFAQSAGGAPGFGFEQMLPLVLVFAIFYFLLIRPQQKRAKEHKAMLSGIKRGDRVVTGGGIIGTVTKTVDNELTVEIAENIRVKVTRETLLGLYKETAAPADKPKAEGDAPADGAAPEGEKPASGSKLRRLLGGK</sequence>
<dbReference type="GO" id="GO:0015031">
    <property type="term" value="P:protein transport"/>
    <property type="evidence" value="ECO:0007669"/>
    <property type="project" value="UniProtKB-KW"/>
</dbReference>
<accession>A0A212J2S2</accession>
<evidence type="ECO:0000256" key="12">
    <source>
        <dbReference type="ARBA" id="ARBA00023136"/>
    </source>
</evidence>
<protein>
    <recommendedName>
        <fullName evidence="5">Sec translocon accessory complex subunit YajC</fullName>
    </recommendedName>
</protein>
<dbReference type="Pfam" id="PF02699">
    <property type="entry name" value="YajC"/>
    <property type="match status" value="1"/>
</dbReference>
<evidence type="ECO:0000256" key="11">
    <source>
        <dbReference type="ARBA" id="ARBA00023010"/>
    </source>
</evidence>